<organism evidence="2 3">
    <name type="scientific">Paraphaeosphaeria sporulosa</name>
    <dbReference type="NCBI Taxonomy" id="1460663"/>
    <lineage>
        <taxon>Eukaryota</taxon>
        <taxon>Fungi</taxon>
        <taxon>Dikarya</taxon>
        <taxon>Ascomycota</taxon>
        <taxon>Pezizomycotina</taxon>
        <taxon>Dothideomycetes</taxon>
        <taxon>Pleosporomycetidae</taxon>
        <taxon>Pleosporales</taxon>
        <taxon>Massarineae</taxon>
        <taxon>Didymosphaeriaceae</taxon>
        <taxon>Paraphaeosphaeria</taxon>
    </lineage>
</organism>
<feature type="region of interest" description="Disordered" evidence="1">
    <location>
        <begin position="50"/>
        <end position="69"/>
    </location>
</feature>
<feature type="region of interest" description="Disordered" evidence="1">
    <location>
        <begin position="1"/>
        <end position="31"/>
    </location>
</feature>
<dbReference type="OrthoDB" id="10607988at2759"/>
<feature type="compositionally biased region" description="Low complexity" evidence="1">
    <location>
        <begin position="8"/>
        <end position="31"/>
    </location>
</feature>
<keyword evidence="3" id="KW-1185">Reference proteome</keyword>
<dbReference type="AlphaFoldDB" id="A0A177BU72"/>
<evidence type="ECO:0000256" key="1">
    <source>
        <dbReference type="SAM" id="MobiDB-lite"/>
    </source>
</evidence>
<evidence type="ECO:0000313" key="2">
    <source>
        <dbReference type="EMBL" id="OAF98804.1"/>
    </source>
</evidence>
<protein>
    <submittedName>
        <fullName evidence="2">Uncharacterized protein</fullName>
    </submittedName>
</protein>
<dbReference type="RefSeq" id="XP_018029170.1">
    <property type="nucleotide sequence ID" value="XM_018179794.1"/>
</dbReference>
<proteinExistence type="predicted"/>
<gene>
    <name evidence="2" type="ORF">CC84DRAFT_1169939</name>
</gene>
<feature type="non-terminal residue" evidence="2">
    <location>
        <position position="108"/>
    </location>
</feature>
<dbReference type="InParanoid" id="A0A177BU72"/>
<evidence type="ECO:0000313" key="3">
    <source>
        <dbReference type="Proteomes" id="UP000077069"/>
    </source>
</evidence>
<sequence>MDRFLTRSQASQASQSTQSTQVASSSSGSYHYAGSRTAAVMAMTDSFGSVDDSLSDADTAEVSADPHVWPGDLRANRAQFPIQHAAAVAGSLGSISHNLWQEEELQRS</sequence>
<dbReference type="Proteomes" id="UP000077069">
    <property type="component" value="Unassembled WGS sequence"/>
</dbReference>
<dbReference type="GeneID" id="28763280"/>
<name>A0A177BU72_9PLEO</name>
<accession>A0A177BU72</accession>
<dbReference type="EMBL" id="KV441564">
    <property type="protein sequence ID" value="OAF98804.1"/>
    <property type="molecule type" value="Genomic_DNA"/>
</dbReference>
<reference evidence="2 3" key="1">
    <citation type="submission" date="2016-05" db="EMBL/GenBank/DDBJ databases">
        <title>Comparative analysis of secretome profiles of manganese(II)-oxidizing ascomycete fungi.</title>
        <authorList>
            <consortium name="DOE Joint Genome Institute"/>
            <person name="Zeiner C.A."/>
            <person name="Purvine S.O."/>
            <person name="Zink E.M."/>
            <person name="Wu S."/>
            <person name="Pasa-Tolic L."/>
            <person name="Chaput D.L."/>
            <person name="Haridas S."/>
            <person name="Grigoriev I.V."/>
            <person name="Santelli C.M."/>
            <person name="Hansel C.M."/>
        </authorList>
    </citation>
    <scope>NUCLEOTIDE SEQUENCE [LARGE SCALE GENOMIC DNA]</scope>
    <source>
        <strain evidence="2 3">AP3s5-JAC2a</strain>
    </source>
</reference>